<dbReference type="Gene3D" id="3.30.420.40">
    <property type="match status" value="1"/>
</dbReference>
<dbReference type="InterPro" id="IPR000905">
    <property type="entry name" value="Gcp-like_dom"/>
</dbReference>
<comment type="caution">
    <text evidence="2">The sequence shown here is derived from an EMBL/GenBank/DDBJ whole genome shotgun (WGS) entry which is preliminary data.</text>
</comment>
<keyword evidence="2" id="KW-0808">Transferase</keyword>
<gene>
    <name evidence="2" type="primary">tsaB</name>
    <name evidence="2" type="ORF">C6B37_00970</name>
</gene>
<protein>
    <submittedName>
        <fullName evidence="2">tRNA (Adenosine(37)-N6)-threonylcarbamoyltransferase complex dimerization subunit type 1 TsaB</fullName>
    </submittedName>
</protein>
<organism evidence="2 3">
    <name type="scientific">Candidatus Phytoplasma phoenicium</name>
    <dbReference type="NCBI Taxonomy" id="198422"/>
    <lineage>
        <taxon>Bacteria</taxon>
        <taxon>Bacillati</taxon>
        <taxon>Mycoplasmatota</taxon>
        <taxon>Mollicutes</taxon>
        <taxon>Acholeplasmatales</taxon>
        <taxon>Acholeplasmataceae</taxon>
        <taxon>Candidatus Phytoplasma</taxon>
        <taxon>16SrIX (Pigeon pea witches'-broom group)</taxon>
    </lineage>
</organism>
<dbReference type="GO" id="GO:0002949">
    <property type="term" value="P:tRNA threonylcarbamoyladenosine modification"/>
    <property type="evidence" value="ECO:0007669"/>
    <property type="project" value="InterPro"/>
</dbReference>
<dbReference type="EMBL" id="PUUG01000018">
    <property type="protein sequence ID" value="PQP79810.1"/>
    <property type="molecule type" value="Genomic_DNA"/>
</dbReference>
<dbReference type="InterPro" id="IPR043129">
    <property type="entry name" value="ATPase_NBD"/>
</dbReference>
<dbReference type="AlphaFoldDB" id="A0A2S8NUZ8"/>
<dbReference type="Gene3D" id="3.30.420.200">
    <property type="match status" value="1"/>
</dbReference>
<sequence>MNDVINSKYIMLDISANVQLGWLIKNKCIVNEKKYIHRGDFVENMIPLINQILTETYLTLKELDGIIVGVGPGSYIGTRLSIVTAKILALELKIPLFSVSSLFLLSSGFFEQNITPKIYARKGFFYSFSLDNQRIILPENIYSQNVLKNFPNHLLLNADNFKVSPQIIFEHMHQVLNPHYLVPNYYDYNLPV</sequence>
<name>A0A2S8NUZ8_9MOLU</name>
<evidence type="ECO:0000259" key="1">
    <source>
        <dbReference type="Pfam" id="PF00814"/>
    </source>
</evidence>
<dbReference type="InterPro" id="IPR022496">
    <property type="entry name" value="T6A_TsaB"/>
</dbReference>
<dbReference type="Proteomes" id="UP000238672">
    <property type="component" value="Unassembled WGS sequence"/>
</dbReference>
<keyword evidence="3" id="KW-1185">Reference proteome</keyword>
<feature type="domain" description="Gcp-like" evidence="1">
    <location>
        <begin position="41"/>
        <end position="128"/>
    </location>
</feature>
<dbReference type="Pfam" id="PF00814">
    <property type="entry name" value="TsaD"/>
    <property type="match status" value="1"/>
</dbReference>
<evidence type="ECO:0000313" key="2">
    <source>
        <dbReference type="EMBL" id="PQP79810.1"/>
    </source>
</evidence>
<dbReference type="NCBIfam" id="TIGR03725">
    <property type="entry name" value="T6A_YeaZ"/>
    <property type="match status" value="1"/>
</dbReference>
<dbReference type="GO" id="GO:0016740">
    <property type="term" value="F:transferase activity"/>
    <property type="evidence" value="ECO:0007669"/>
    <property type="project" value="UniProtKB-KW"/>
</dbReference>
<accession>A0A2S8NUZ8</accession>
<reference evidence="2 3" key="1">
    <citation type="submission" date="2018-02" db="EMBL/GenBank/DDBJ databases">
        <title>Metagenomics reveals mixed infection of spiroplasma and phytoplasma in chicory.</title>
        <authorList>
            <person name="Polano C."/>
            <person name="Moruzzi S."/>
            <person name="Ermacora P."/>
            <person name="Ferrini F."/>
            <person name="Martini M."/>
            <person name="Firrao G."/>
        </authorList>
    </citation>
    <scope>NUCLEOTIDE SEQUENCE [LARGE SCALE GENOMIC DNA]</scope>
    <source>
        <strain evidence="2 3">ChiP</strain>
    </source>
</reference>
<evidence type="ECO:0000313" key="3">
    <source>
        <dbReference type="Proteomes" id="UP000238672"/>
    </source>
</evidence>
<dbReference type="SUPFAM" id="SSF53067">
    <property type="entry name" value="Actin-like ATPase domain"/>
    <property type="match status" value="1"/>
</dbReference>
<proteinExistence type="predicted"/>